<dbReference type="EMBL" id="BAABWH010000004">
    <property type="protein sequence ID" value="GAA6145798.1"/>
    <property type="molecule type" value="Genomic_DNA"/>
</dbReference>
<dbReference type="RefSeq" id="WP_353294882.1">
    <property type="nucleotide sequence ID" value="NZ_BAABWH010000004.1"/>
</dbReference>
<dbReference type="PIRSF" id="PIRSF001221">
    <property type="entry name" value="Amidase_fungi"/>
    <property type="match status" value="1"/>
</dbReference>
<name>A0ABQ0A074_9GAMM</name>
<evidence type="ECO:0000313" key="3">
    <source>
        <dbReference type="Proteomes" id="UP001481413"/>
    </source>
</evidence>
<dbReference type="Proteomes" id="UP001481413">
    <property type="component" value="Unassembled WGS sequence"/>
</dbReference>
<protein>
    <submittedName>
        <fullName evidence="2">Amidase</fullName>
    </submittedName>
</protein>
<accession>A0ABQ0A074</accession>
<organism evidence="2 3">
    <name type="scientific">Thalassolituus maritimus</name>
    <dbReference type="NCBI Taxonomy" id="484498"/>
    <lineage>
        <taxon>Bacteria</taxon>
        <taxon>Pseudomonadati</taxon>
        <taxon>Pseudomonadota</taxon>
        <taxon>Gammaproteobacteria</taxon>
        <taxon>Oceanospirillales</taxon>
        <taxon>Oceanospirillaceae</taxon>
        <taxon>Thalassolituus</taxon>
    </lineage>
</organism>
<dbReference type="Gene3D" id="3.90.1300.10">
    <property type="entry name" value="Amidase signature (AS) domain"/>
    <property type="match status" value="1"/>
</dbReference>
<dbReference type="PANTHER" id="PTHR43372">
    <property type="entry name" value="FATTY-ACID AMIDE HYDROLASE"/>
    <property type="match status" value="1"/>
</dbReference>
<evidence type="ECO:0000259" key="1">
    <source>
        <dbReference type="Pfam" id="PF01425"/>
    </source>
</evidence>
<proteinExistence type="predicted"/>
<feature type="domain" description="Amidase" evidence="1">
    <location>
        <begin position="27"/>
        <end position="471"/>
    </location>
</feature>
<dbReference type="NCBIfam" id="NF004816">
    <property type="entry name" value="PRK06170.1"/>
    <property type="match status" value="1"/>
</dbReference>
<sequence>MSQEWAYSTVGELSEALASGQVTSRGLVEYFKNRIDTLNPALNAVVATDYDSALSRADEADAARARGESWGPLHGIPMTIKDTFEVIGMHCTAGSRSLAKHMPKSNAFTVDLLVEAGAIPFGKTNVPLFAGDLQSYNKVYGTTNNPRNTECTPGGSSGGAAAALAAGFTPIELGSDLAGSIRTPSHFCGTYGHKPTHGIIASRGHIPGPSGMLMEPDLATPGPMARCAQDLDTLLDVLAVPGPHMGENWSLSLPAAPDKALSDYKVLIWTEDPMSPIDDELKCAYSDMATHLKEQGVDVTIGAPTGFSLESFVPTYMNLLGSVLSGTVKPSQRPIMAALSRLTKTFGKKLKLSAHIDKLLKGMTQAHADWQMNHEKRLQIAKKADKLFDQYDVILTPVVHVPAFKHQSKPPMHKRKLPVNGVPGPYTDIFMWIAPATLMGLPATSAPVGETKDGLPVNVQVLGRKYHDKTTIRFAALLEKSYRGFTKPEGY</sequence>
<comment type="caution">
    <text evidence="2">The sequence shown here is derived from an EMBL/GenBank/DDBJ whole genome shotgun (WGS) entry which is preliminary data.</text>
</comment>
<dbReference type="InterPro" id="IPR023631">
    <property type="entry name" value="Amidase_dom"/>
</dbReference>
<dbReference type="PANTHER" id="PTHR43372:SF4">
    <property type="entry name" value="FATTY-ACID AMIDE HYDROLASE 2"/>
    <property type="match status" value="1"/>
</dbReference>
<evidence type="ECO:0000313" key="2">
    <source>
        <dbReference type="EMBL" id="GAA6145798.1"/>
    </source>
</evidence>
<dbReference type="InterPro" id="IPR052739">
    <property type="entry name" value="FAAH2"/>
</dbReference>
<dbReference type="Pfam" id="PF01425">
    <property type="entry name" value="Amidase"/>
    <property type="match status" value="1"/>
</dbReference>
<keyword evidence="3" id="KW-1185">Reference proteome</keyword>
<dbReference type="SUPFAM" id="SSF75304">
    <property type="entry name" value="Amidase signature (AS) enzymes"/>
    <property type="match status" value="1"/>
</dbReference>
<dbReference type="InterPro" id="IPR036928">
    <property type="entry name" value="AS_sf"/>
</dbReference>
<reference evidence="2 3" key="1">
    <citation type="submission" date="2024-04" db="EMBL/GenBank/DDBJ databases">
        <title>Draft genome sequence of Thalassolituus maritimus NBRC 116585.</title>
        <authorList>
            <person name="Miyakawa T."/>
            <person name="Kusuya Y."/>
            <person name="Miura T."/>
        </authorList>
    </citation>
    <scope>NUCLEOTIDE SEQUENCE [LARGE SCALE GENOMIC DNA]</scope>
    <source>
        <strain evidence="2 3">5NW40-0001</strain>
    </source>
</reference>
<gene>
    <name evidence="2" type="ORF">NBRC116585_19160</name>
</gene>